<evidence type="ECO:0000256" key="12">
    <source>
        <dbReference type="ARBA" id="ARBA00022837"/>
    </source>
</evidence>
<dbReference type="CDD" id="cd08022">
    <property type="entry name" value="M28_PSMA_like"/>
    <property type="match status" value="2"/>
</dbReference>
<keyword evidence="16 24" id="KW-0472">Membrane</keyword>
<dbReference type="InterPro" id="IPR046450">
    <property type="entry name" value="PA_dom_sf"/>
</dbReference>
<keyword evidence="9" id="KW-0479">Metal-binding</keyword>
<keyword evidence="8 24" id="KW-0812">Transmembrane</keyword>
<evidence type="ECO:0000256" key="2">
    <source>
        <dbReference type="ARBA" id="ARBA00004221"/>
    </source>
</evidence>
<evidence type="ECO:0000256" key="21">
    <source>
        <dbReference type="ARBA" id="ARBA00066561"/>
    </source>
</evidence>
<evidence type="ECO:0000256" key="7">
    <source>
        <dbReference type="ARBA" id="ARBA00022670"/>
    </source>
</evidence>
<dbReference type="FunFam" id="3.50.30.30:FF:000045">
    <property type="entry name" value="Predicted protein"/>
    <property type="match status" value="2"/>
</dbReference>
<feature type="domain" description="PA" evidence="25">
    <location>
        <begin position="162"/>
        <end position="244"/>
    </location>
</feature>
<feature type="domain" description="Peptidase M28" evidence="27">
    <location>
        <begin position="340"/>
        <end position="542"/>
    </location>
</feature>
<comment type="cofactor">
    <cofactor evidence="1">
        <name>Zn(2+)</name>
        <dbReference type="ChEBI" id="CHEBI:29105"/>
    </cofactor>
</comment>
<evidence type="ECO:0000256" key="5">
    <source>
        <dbReference type="ARBA" id="ARBA00022438"/>
    </source>
</evidence>
<keyword evidence="12" id="KW-0106">Calcium</keyword>
<evidence type="ECO:0000259" key="25">
    <source>
        <dbReference type="Pfam" id="PF02225"/>
    </source>
</evidence>
<evidence type="ECO:0000256" key="18">
    <source>
        <dbReference type="ARBA" id="ARBA00023180"/>
    </source>
</evidence>
<dbReference type="SUPFAM" id="SSF47672">
    <property type="entry name" value="Transferrin receptor-like dimerisation domain"/>
    <property type="match status" value="2"/>
</dbReference>
<evidence type="ECO:0000259" key="26">
    <source>
        <dbReference type="Pfam" id="PF04253"/>
    </source>
</evidence>
<accession>A0A8J2WVA4</accession>
<evidence type="ECO:0000256" key="14">
    <source>
        <dbReference type="ARBA" id="ARBA00022989"/>
    </source>
</evidence>
<keyword evidence="17" id="KW-1015">Disulfide bond</keyword>
<evidence type="ECO:0000256" key="23">
    <source>
        <dbReference type="ARBA" id="ARBA00081462"/>
    </source>
</evidence>
<dbReference type="GO" id="GO:0046872">
    <property type="term" value="F:metal ion binding"/>
    <property type="evidence" value="ECO:0007669"/>
    <property type="project" value="UniProtKB-KW"/>
</dbReference>
<keyword evidence="6" id="KW-0121">Carboxypeptidase</keyword>
<dbReference type="GO" id="GO:0016324">
    <property type="term" value="C:apical plasma membrane"/>
    <property type="evidence" value="ECO:0007669"/>
    <property type="project" value="UniProtKB-SubCell"/>
</dbReference>
<keyword evidence="10" id="KW-0378">Hydrolase</keyword>
<dbReference type="Gene3D" id="1.20.930.40">
    <property type="entry name" value="Transferrin receptor-like, dimerisation domain"/>
    <property type="match status" value="2"/>
</dbReference>
<evidence type="ECO:0000256" key="11">
    <source>
        <dbReference type="ARBA" id="ARBA00022833"/>
    </source>
</evidence>
<dbReference type="Pfam" id="PF02225">
    <property type="entry name" value="PA"/>
    <property type="match status" value="2"/>
</dbReference>
<keyword evidence="5" id="KW-0031">Aminopeptidase</keyword>
<dbReference type="Pfam" id="PF04253">
    <property type="entry name" value="TFR_dimer"/>
    <property type="match status" value="2"/>
</dbReference>
<evidence type="ECO:0000256" key="9">
    <source>
        <dbReference type="ARBA" id="ARBA00022723"/>
    </source>
</evidence>
<dbReference type="Gene3D" id="3.50.30.30">
    <property type="match status" value="2"/>
</dbReference>
<evidence type="ECO:0000256" key="13">
    <source>
        <dbReference type="ARBA" id="ARBA00022968"/>
    </source>
</evidence>
<organism evidence="28 29">
    <name type="scientific">Daphnia galeata</name>
    <dbReference type="NCBI Taxonomy" id="27404"/>
    <lineage>
        <taxon>Eukaryota</taxon>
        <taxon>Metazoa</taxon>
        <taxon>Ecdysozoa</taxon>
        <taxon>Arthropoda</taxon>
        <taxon>Crustacea</taxon>
        <taxon>Branchiopoda</taxon>
        <taxon>Diplostraca</taxon>
        <taxon>Cladocera</taxon>
        <taxon>Anomopoda</taxon>
        <taxon>Daphniidae</taxon>
        <taxon>Daphnia</taxon>
    </lineage>
</organism>
<keyword evidence="11" id="KW-0862">Zinc</keyword>
<evidence type="ECO:0000313" key="28">
    <source>
        <dbReference type="EMBL" id="CAH0112992.1"/>
    </source>
</evidence>
<dbReference type="FunFam" id="1.20.930.40:FF:000001">
    <property type="entry name" value="N-acetylated-alpha-linked acidic dipeptidase 2"/>
    <property type="match status" value="2"/>
</dbReference>
<dbReference type="InterPro" id="IPR036757">
    <property type="entry name" value="TFR-like_dimer_dom_sf"/>
</dbReference>
<dbReference type="CDD" id="cd02121">
    <property type="entry name" value="PA_GCPII_like"/>
    <property type="match status" value="2"/>
</dbReference>
<dbReference type="SUPFAM" id="SSF53187">
    <property type="entry name" value="Zn-dependent exopeptidases"/>
    <property type="match status" value="2"/>
</dbReference>
<dbReference type="FunFam" id="3.40.630.10:FF:000101">
    <property type="entry name" value="N-acetylated alpha-linked acidic dipeptidase like 1"/>
    <property type="match status" value="1"/>
</dbReference>
<evidence type="ECO:0000256" key="8">
    <source>
        <dbReference type="ARBA" id="ARBA00022692"/>
    </source>
</evidence>
<gene>
    <name evidence="28" type="ORF">DGAL_LOCUS16793</name>
</gene>
<keyword evidence="15" id="KW-0482">Metalloprotease</keyword>
<feature type="transmembrane region" description="Helical" evidence="24">
    <location>
        <begin position="7"/>
        <end position="29"/>
    </location>
</feature>
<evidence type="ECO:0000313" key="29">
    <source>
        <dbReference type="Proteomes" id="UP000789390"/>
    </source>
</evidence>
<dbReference type="PANTHER" id="PTHR10404:SF77">
    <property type="entry name" value="GLUTAMATE CARBOXYPEPTIDASE 2 HOMOLOG"/>
    <property type="match status" value="1"/>
</dbReference>
<dbReference type="GO" id="GO:0006508">
    <property type="term" value="P:proteolysis"/>
    <property type="evidence" value="ECO:0007669"/>
    <property type="project" value="UniProtKB-KW"/>
</dbReference>
<dbReference type="InterPro" id="IPR007365">
    <property type="entry name" value="TFR-like_dimer_dom"/>
</dbReference>
<evidence type="ECO:0000256" key="19">
    <source>
        <dbReference type="ARBA" id="ARBA00052003"/>
    </source>
</evidence>
<dbReference type="Pfam" id="PF04389">
    <property type="entry name" value="Peptidase_M28"/>
    <property type="match status" value="2"/>
</dbReference>
<dbReference type="EMBL" id="CAKKLH010000335">
    <property type="protein sequence ID" value="CAH0112992.1"/>
    <property type="molecule type" value="Genomic_DNA"/>
</dbReference>
<evidence type="ECO:0000256" key="24">
    <source>
        <dbReference type="SAM" id="Phobius"/>
    </source>
</evidence>
<feature type="domain" description="Transferrin receptor-like dimerisation" evidence="26">
    <location>
        <begin position="1307"/>
        <end position="1428"/>
    </location>
</feature>
<comment type="caution">
    <text evidence="28">The sequence shown here is derived from an EMBL/GenBank/DDBJ whole genome shotgun (WGS) entry which is preliminary data.</text>
</comment>
<evidence type="ECO:0000256" key="4">
    <source>
        <dbReference type="ARBA" id="ARBA00005634"/>
    </source>
</evidence>
<evidence type="ECO:0000256" key="22">
    <source>
        <dbReference type="ARBA" id="ARBA00068168"/>
    </source>
</evidence>
<dbReference type="OrthoDB" id="5841748at2759"/>
<dbReference type="InterPro" id="IPR007484">
    <property type="entry name" value="Peptidase_M28"/>
</dbReference>
<dbReference type="GO" id="GO:0004177">
    <property type="term" value="F:aminopeptidase activity"/>
    <property type="evidence" value="ECO:0007669"/>
    <property type="project" value="UniProtKB-KW"/>
</dbReference>
<comment type="catalytic activity">
    <reaction evidence="19">
        <text>Release of an unsubstituted, C-terminal glutamyl residue, typically from Ac-Asp-Glu or folylpoly-gamma-glutamates.</text>
        <dbReference type="EC" id="3.4.17.21"/>
    </reaction>
</comment>
<evidence type="ECO:0000256" key="1">
    <source>
        <dbReference type="ARBA" id="ARBA00001947"/>
    </source>
</evidence>
<name>A0A8J2WVA4_9CRUS</name>
<reference evidence="28" key="1">
    <citation type="submission" date="2021-11" db="EMBL/GenBank/DDBJ databases">
        <authorList>
            <person name="Schell T."/>
        </authorList>
    </citation>
    <scope>NUCLEOTIDE SEQUENCE</scope>
    <source>
        <strain evidence="28">M5</strain>
    </source>
</reference>
<comment type="function">
    <text evidence="20">Aminopeptidase with broad substrate specificity. Has lower activity with substrates that have Asp or Glu in the P2' position, or Pro in the P3' position. Lacks activity with substrates that have both Pro in the P3' position and Asp or Glu in the P2' position. Lacks carboxypeptidase activity. Lacks dipeptidyl-peptidase IV type activity.</text>
</comment>
<evidence type="ECO:0000259" key="27">
    <source>
        <dbReference type="Pfam" id="PF04389"/>
    </source>
</evidence>
<comment type="similarity">
    <text evidence="4">Belongs to the peptidase M28 family. M28B subfamily.</text>
</comment>
<feature type="domain" description="Transferrin receptor-like dimerisation" evidence="26">
    <location>
        <begin position="609"/>
        <end position="718"/>
    </location>
</feature>
<evidence type="ECO:0000256" key="15">
    <source>
        <dbReference type="ARBA" id="ARBA00023049"/>
    </source>
</evidence>
<evidence type="ECO:0000256" key="20">
    <source>
        <dbReference type="ARBA" id="ARBA00059290"/>
    </source>
</evidence>
<dbReference type="InterPro" id="IPR003137">
    <property type="entry name" value="PA_domain"/>
</dbReference>
<feature type="domain" description="PA" evidence="25">
    <location>
        <begin position="868"/>
        <end position="950"/>
    </location>
</feature>
<dbReference type="Proteomes" id="UP000789390">
    <property type="component" value="Unassembled WGS sequence"/>
</dbReference>
<dbReference type="FunFam" id="3.40.630.10:FF:000009">
    <property type="entry name" value="N-acetylated-alpha-linked acidic dipeptidase 2"/>
    <property type="match status" value="1"/>
</dbReference>
<comment type="subcellular location">
    <subcellularLocation>
        <location evidence="2">Apical cell membrane</location>
    </subcellularLocation>
    <subcellularLocation>
        <location evidence="3">Membrane</location>
        <topology evidence="3">Single-pass type II membrane protein</topology>
    </subcellularLocation>
</comment>
<dbReference type="GO" id="GO:0004181">
    <property type="term" value="F:metallocarboxypeptidase activity"/>
    <property type="evidence" value="ECO:0007669"/>
    <property type="project" value="UniProtKB-EC"/>
</dbReference>
<dbReference type="InterPro" id="IPR039373">
    <property type="entry name" value="Peptidase_M28B"/>
</dbReference>
<dbReference type="EC" id="3.4.17.21" evidence="21"/>
<dbReference type="SUPFAM" id="SSF52025">
    <property type="entry name" value="PA domain"/>
    <property type="match status" value="2"/>
</dbReference>
<evidence type="ECO:0000256" key="17">
    <source>
        <dbReference type="ARBA" id="ARBA00023157"/>
    </source>
</evidence>
<keyword evidence="29" id="KW-1185">Reference proteome</keyword>
<keyword evidence="14 24" id="KW-1133">Transmembrane helix</keyword>
<protein>
    <recommendedName>
        <fullName evidence="22">Aminopeptidase NAALADL1</fullName>
        <ecNumber evidence="21">3.4.17.21</ecNumber>
    </recommendedName>
    <alternativeName>
        <fullName evidence="23">N-acetylated-alpha-linked acidic dipeptidase-like protein</fullName>
    </alternativeName>
</protein>
<keyword evidence="7" id="KW-0645">Protease</keyword>
<evidence type="ECO:0000256" key="10">
    <source>
        <dbReference type="ARBA" id="ARBA00022801"/>
    </source>
</evidence>
<dbReference type="Gene3D" id="3.40.630.10">
    <property type="entry name" value="Zn peptidases"/>
    <property type="match status" value="2"/>
</dbReference>
<keyword evidence="18" id="KW-0325">Glycoprotein</keyword>
<evidence type="ECO:0000256" key="3">
    <source>
        <dbReference type="ARBA" id="ARBA00004606"/>
    </source>
</evidence>
<evidence type="ECO:0000256" key="16">
    <source>
        <dbReference type="ARBA" id="ARBA00023136"/>
    </source>
</evidence>
<evidence type="ECO:0000256" key="6">
    <source>
        <dbReference type="ARBA" id="ARBA00022645"/>
    </source>
</evidence>
<keyword evidence="13" id="KW-0735">Signal-anchor</keyword>
<dbReference type="PANTHER" id="PTHR10404">
    <property type="entry name" value="N-ACETYLATED-ALPHA-LINKED ACIDIC DIPEPTIDASE"/>
    <property type="match status" value="1"/>
</dbReference>
<feature type="domain" description="Peptidase M28" evidence="27">
    <location>
        <begin position="1046"/>
        <end position="1179"/>
    </location>
</feature>
<sequence length="1436" mass="160203">METKNLLISFAILYVVTGVAIGVGLYYAGYNADHSPAPKRDVFQVLQDEISADSISAYLKHLSSVPHLAGTEQDYEQAKWLHDNFLQSGLDRVVIVPYQVLLSYPNMTQPNKIHLLDDKGVANFTTEGKQTPLSQPEEFSELAAPNFNAYSGKTGIIESDGLVYVHYGQPDDFDYLESVGINVSGKIVLARYGASFRGNIVDLAERKGAIGVLLYSDPKDFAQKGRNDIYPDSWWMPGMAVQSGTVYLGNGDPLTPYYPAIEGAYRIPESEAPLPSIAVQPIGYDEAEVFLRAMSGPAAPDKWKGDLDTVYSLGPGFKYGDGWKIQMNMMTANQLVTTYNTIGMLYGQEEPDRYVLVGNHRDAWVLGALDPSSGTACMLEMARTFGKVKKDYDWRPRRTLIFCSWGAEEYGLIGSYEWAEENAKVLSQRAVAYLNVDIAVEGNYSLSGAGAPLMNKIYLESSKKIPNPSASEVAEGRPTVFDTWVHRYPDSNHPTKPRVSVLGSGSDFTNFMHILGIPSIDIRYTYEENVGSYPLYHTLYETHHLLADILDVGFLHHRAVTQLWTEVARNLLEADVLPMDLDWYATYLDEQVARIQSRYGAQLEANNATMKYFQQAVVSFGNATRHFQNVTLANLDTNDVLAVRRINDQLIQLERHFIDPHGLPNRPEYNHIVFAPSSSNSYSSSSFSGLTDLLEAVGTQTSYQKPVEWAQIKQHLSRPLNPCPTTPSVGLYYAGYNADHSPAPKRDVFQVLQDEISADSISGYLKHLSSVPHLAGTEQDYEQAKWLHDNFLQSGLDRVVIVPYQVLLSYPNMTQPNKIHLLDDKGVSNFTTEGKQTPLSQPEEFSESAAPNFNAYSGKTGIIESDGLVYVHYGQPDDFDYLESVGINVSGKIVLARYGASFRGNIVDLAERKGAIGVLLYSDPKDFAQKGRNDIYPDSWWMPGMAVQSGTVYLGNGDPLTPYYPAIEGAYRIPESEAPLPSIAVQPIGYDEAEVFLRAMSGPAAPDKWKGDLDTVYSLGPGFKYGDGWKIQMNMMTANQLVTTYNTIGMLYGQEEPDRYVLVGNHRDAWVLGALDPSSGTACMLEMARTFGKVKKDYDWRPRRTLIFCSWGAEEYGLIGSYEWAEENAKVLSQRAVAYLNVDIAVEGNYSLRGKGAPLMNKIYLESSKKIANPSASEVAEGRPTVFDTWVHRYPDFDHPTKPWVGILGSGSDYTAFMHILGIPSIDIRYTYQEHTLYETHHLLADIMDVGFLHHRAVTQLWTEVARTLLEADVLPMDLDWYATYLDEQVARIQSRYGAQLEANNATMKYFQQAVVNFGNATRHFQNVTLANLDTNDVLAVRRINDQLMQLERHFIDPHGLPNRPEYNHIVFAPSSSNSYSSSSFSGLTDLLEAVGTQTSDQKPVEWALIKQHLSVIAFFIEAAAKSLSDHAQYIS</sequence>
<proteinExistence type="inferred from homology"/>